<dbReference type="GO" id="GO:0010089">
    <property type="term" value="P:xylem development"/>
    <property type="evidence" value="ECO:0007669"/>
    <property type="project" value="InterPro"/>
</dbReference>
<accession>A0AAE1V8S1</accession>
<feature type="transmembrane region" description="Helical" evidence="1">
    <location>
        <begin position="7"/>
        <end position="27"/>
    </location>
</feature>
<evidence type="ECO:0000313" key="3">
    <source>
        <dbReference type="Proteomes" id="UP001291623"/>
    </source>
</evidence>
<dbReference type="PANTHER" id="PTHR35301">
    <property type="entry name" value="CLAVATA3/ESR (CLE)-RELATED PROTEIN 41-RELATED"/>
    <property type="match status" value="1"/>
</dbReference>
<keyword evidence="1" id="KW-1133">Transmembrane helix</keyword>
<sequence length="118" mass="13736">MTTSFNISLYSIVSFFTLFFFLITLMAKDQQVQPNSSQVNYDSSVHHAIKKNIFKPLMERRNCKEDQITSTTMGRKGKHHEYRKVHHQSQKFHNLWRDKSLSASAHEVPSGPNPISNR</sequence>
<organism evidence="2 3">
    <name type="scientific">Anisodus tanguticus</name>
    <dbReference type="NCBI Taxonomy" id="243964"/>
    <lineage>
        <taxon>Eukaryota</taxon>
        <taxon>Viridiplantae</taxon>
        <taxon>Streptophyta</taxon>
        <taxon>Embryophyta</taxon>
        <taxon>Tracheophyta</taxon>
        <taxon>Spermatophyta</taxon>
        <taxon>Magnoliopsida</taxon>
        <taxon>eudicotyledons</taxon>
        <taxon>Gunneridae</taxon>
        <taxon>Pentapetalae</taxon>
        <taxon>asterids</taxon>
        <taxon>lamiids</taxon>
        <taxon>Solanales</taxon>
        <taxon>Solanaceae</taxon>
        <taxon>Solanoideae</taxon>
        <taxon>Hyoscyameae</taxon>
        <taxon>Anisodus</taxon>
    </lineage>
</organism>
<name>A0AAE1V8S1_9SOLA</name>
<keyword evidence="3" id="KW-1185">Reference proteome</keyword>
<dbReference type="PANTHER" id="PTHR35301:SF3">
    <property type="entry name" value="CLE03 PROTEIN"/>
    <property type="match status" value="1"/>
</dbReference>
<keyword evidence="1" id="KW-0812">Transmembrane</keyword>
<dbReference type="InterPro" id="IPR037495">
    <property type="entry name" value="CLE41/42/44"/>
</dbReference>
<dbReference type="AlphaFoldDB" id="A0AAE1V8S1"/>
<evidence type="ECO:0000256" key="1">
    <source>
        <dbReference type="SAM" id="Phobius"/>
    </source>
</evidence>
<dbReference type="GO" id="GO:0033612">
    <property type="term" value="F:receptor serine/threonine kinase binding"/>
    <property type="evidence" value="ECO:0007669"/>
    <property type="project" value="InterPro"/>
</dbReference>
<proteinExistence type="predicted"/>
<dbReference type="EMBL" id="JAVYJV010000010">
    <property type="protein sequence ID" value="KAK4360833.1"/>
    <property type="molecule type" value="Genomic_DNA"/>
</dbReference>
<dbReference type="Proteomes" id="UP001291623">
    <property type="component" value="Unassembled WGS sequence"/>
</dbReference>
<comment type="caution">
    <text evidence="2">The sequence shown here is derived from an EMBL/GenBank/DDBJ whole genome shotgun (WGS) entry which is preliminary data.</text>
</comment>
<dbReference type="GO" id="GO:0048046">
    <property type="term" value="C:apoplast"/>
    <property type="evidence" value="ECO:0007669"/>
    <property type="project" value="TreeGrafter"/>
</dbReference>
<keyword evidence="1" id="KW-0472">Membrane</keyword>
<reference evidence="2" key="1">
    <citation type="submission" date="2023-12" db="EMBL/GenBank/DDBJ databases">
        <title>Genome assembly of Anisodus tanguticus.</title>
        <authorList>
            <person name="Wang Y.-J."/>
        </authorList>
    </citation>
    <scope>NUCLEOTIDE SEQUENCE</scope>
    <source>
        <strain evidence="2">KB-2021</strain>
        <tissue evidence="2">Leaf</tissue>
    </source>
</reference>
<protein>
    <submittedName>
        <fullName evidence="2">Uncharacterized protein</fullName>
    </submittedName>
</protein>
<evidence type="ECO:0000313" key="2">
    <source>
        <dbReference type="EMBL" id="KAK4360833.1"/>
    </source>
</evidence>
<gene>
    <name evidence="2" type="ORF">RND71_019785</name>
</gene>